<evidence type="ECO:0000313" key="1">
    <source>
        <dbReference type="EMBL" id="TWV90007.1"/>
    </source>
</evidence>
<evidence type="ECO:0000313" key="2">
    <source>
        <dbReference type="Proteomes" id="UP000318815"/>
    </source>
</evidence>
<dbReference type="Proteomes" id="UP000318815">
    <property type="component" value="Unassembled WGS sequence"/>
</dbReference>
<name>A0A5C6LJV3_9BACT</name>
<sequence length="127" mass="15192">MSRYLKDIDPYHHLVSTSVSHRDIIGMNAIPYIDFNQKHIYKHTEKIPGIYPDYIQTFGKPYVVGEFGYRWEDQDPKYATAANYDYRRGLWYGMFSPTPVLPMSWWWELFDDQHMTPYLQSVSTINK</sequence>
<protein>
    <submittedName>
        <fullName evidence="1">Uncharacterized protein</fullName>
    </submittedName>
</protein>
<dbReference type="AlphaFoldDB" id="A0A5C6LJV3"/>
<gene>
    <name evidence="1" type="ORF">FEF09_29680</name>
</gene>
<reference evidence="1 2" key="1">
    <citation type="submission" date="2019-08" db="EMBL/GenBank/DDBJ databases">
        <title>Whole genome sequencing of chitin degrading bacteria Chitinophaga pinensis YS16.</title>
        <authorList>
            <person name="Singh R.P."/>
            <person name="Manchanda G."/>
            <person name="Maurya I.K."/>
            <person name="Joshi N.K."/>
            <person name="Srivastava A.K."/>
        </authorList>
    </citation>
    <scope>NUCLEOTIDE SEQUENCE [LARGE SCALE GENOMIC DNA]</scope>
    <source>
        <strain evidence="1 2">YS-16</strain>
    </source>
</reference>
<proteinExistence type="predicted"/>
<accession>A0A5C6LJV3</accession>
<dbReference type="SUPFAM" id="SSF51445">
    <property type="entry name" value="(Trans)glycosidases"/>
    <property type="match status" value="1"/>
</dbReference>
<dbReference type="InterPro" id="IPR017853">
    <property type="entry name" value="GH"/>
</dbReference>
<comment type="caution">
    <text evidence="1">The sequence shown here is derived from an EMBL/GenBank/DDBJ whole genome shotgun (WGS) entry which is preliminary data.</text>
</comment>
<dbReference type="OrthoDB" id="9802444at2"/>
<dbReference type="Gene3D" id="3.20.20.80">
    <property type="entry name" value="Glycosidases"/>
    <property type="match status" value="1"/>
</dbReference>
<dbReference type="EMBL" id="VOHS01000084">
    <property type="protein sequence ID" value="TWV90007.1"/>
    <property type="molecule type" value="Genomic_DNA"/>
</dbReference>
<organism evidence="1 2">
    <name type="scientific">Chitinophaga pinensis</name>
    <dbReference type="NCBI Taxonomy" id="79329"/>
    <lineage>
        <taxon>Bacteria</taxon>
        <taxon>Pseudomonadati</taxon>
        <taxon>Bacteroidota</taxon>
        <taxon>Chitinophagia</taxon>
        <taxon>Chitinophagales</taxon>
        <taxon>Chitinophagaceae</taxon>
        <taxon>Chitinophaga</taxon>
    </lineage>
</organism>
<dbReference type="RefSeq" id="WP_146308460.1">
    <property type="nucleotide sequence ID" value="NZ_VOHS01000084.1"/>
</dbReference>
<keyword evidence="2" id="KW-1185">Reference proteome</keyword>